<feature type="domain" description="Flavodoxin-like" evidence="4">
    <location>
        <begin position="3"/>
        <end position="144"/>
    </location>
</feature>
<dbReference type="PRINTS" id="PR00369">
    <property type="entry name" value="FLAVODOXIN"/>
</dbReference>
<keyword evidence="3" id="KW-0249">Electron transport</keyword>
<dbReference type="RefSeq" id="WP_257894263.1">
    <property type="nucleotide sequence ID" value="NZ_JAIMBW010000001.1"/>
</dbReference>
<dbReference type="AlphaFoldDB" id="A0A975TUA6"/>
<sequence length="152" mass="16611">MKLHFLFGTETGSAEMLCEDIRDDLGDAFECEITSLGDVDPTTLDADTFYFFVSSTYGNGDLPVTAQPFYDAIVEKGIDLSHVRFAIYGLGDMVFAETFAFGSKTLMEKLLEQGATMIGERCVHDASSPDLPEDLGIPWAHDVIAQLKARAA</sequence>
<gene>
    <name evidence="5" type="ORF">KUL25_18500</name>
</gene>
<evidence type="ECO:0000313" key="5">
    <source>
        <dbReference type="EMBL" id="QXL87386.1"/>
    </source>
</evidence>
<keyword evidence="1" id="KW-0285">Flavoprotein</keyword>
<proteinExistence type="predicted"/>
<keyword evidence="3" id="KW-0813">Transport</keyword>
<accession>A0A975TUA6</accession>
<evidence type="ECO:0000256" key="3">
    <source>
        <dbReference type="ARBA" id="ARBA00022982"/>
    </source>
</evidence>
<keyword evidence="2" id="KW-0288">FMN</keyword>
<evidence type="ECO:0000259" key="4">
    <source>
        <dbReference type="PROSITE" id="PS50902"/>
    </source>
</evidence>
<dbReference type="GO" id="GO:0016491">
    <property type="term" value="F:oxidoreductase activity"/>
    <property type="evidence" value="ECO:0007669"/>
    <property type="project" value="TreeGrafter"/>
</dbReference>
<evidence type="ECO:0000313" key="6">
    <source>
        <dbReference type="Proteomes" id="UP000693972"/>
    </source>
</evidence>
<reference evidence="5 6" key="1">
    <citation type="submission" date="2021-07" db="EMBL/GenBank/DDBJ databases">
        <title>Karlodiniumbacter phycospheric gen. nov., sp. nov., a phycosphere bacterium isolated from karlodinium veneficum.</title>
        <authorList>
            <person name="Peng Y."/>
            <person name="Jiang L."/>
            <person name="Lee J."/>
        </authorList>
    </citation>
    <scope>NUCLEOTIDE SEQUENCE</scope>
    <source>
        <strain evidence="5 6">N5</strain>
    </source>
</reference>
<dbReference type="EMBL" id="CP078073">
    <property type="protein sequence ID" value="QXL87386.1"/>
    <property type="molecule type" value="Genomic_DNA"/>
</dbReference>
<dbReference type="GO" id="GO:0050660">
    <property type="term" value="F:flavin adenine dinucleotide binding"/>
    <property type="evidence" value="ECO:0007669"/>
    <property type="project" value="TreeGrafter"/>
</dbReference>
<dbReference type="Pfam" id="PF00258">
    <property type="entry name" value="Flavodoxin_1"/>
    <property type="match status" value="1"/>
</dbReference>
<dbReference type="Gene3D" id="3.40.50.360">
    <property type="match status" value="1"/>
</dbReference>
<evidence type="ECO:0000256" key="2">
    <source>
        <dbReference type="ARBA" id="ARBA00022643"/>
    </source>
</evidence>
<dbReference type="SUPFAM" id="SSF52218">
    <property type="entry name" value="Flavoproteins"/>
    <property type="match status" value="1"/>
</dbReference>
<dbReference type="PANTHER" id="PTHR19384:SF17">
    <property type="entry name" value="NADPH--CYTOCHROME P450 REDUCTASE"/>
    <property type="match status" value="1"/>
</dbReference>
<dbReference type="InterPro" id="IPR001094">
    <property type="entry name" value="Flavdoxin-like"/>
</dbReference>
<dbReference type="PROSITE" id="PS50902">
    <property type="entry name" value="FLAVODOXIN_LIKE"/>
    <property type="match status" value="1"/>
</dbReference>
<keyword evidence="6" id="KW-1185">Reference proteome</keyword>
<dbReference type="Proteomes" id="UP000693972">
    <property type="component" value="Unassembled WGS sequence"/>
</dbReference>
<dbReference type="InterPro" id="IPR029039">
    <property type="entry name" value="Flavoprotein-like_sf"/>
</dbReference>
<dbReference type="EMBL" id="JAIMBW010000001">
    <property type="protein sequence ID" value="MBY4894752.1"/>
    <property type="molecule type" value="Genomic_DNA"/>
</dbReference>
<dbReference type="GO" id="GO:0005829">
    <property type="term" value="C:cytosol"/>
    <property type="evidence" value="ECO:0007669"/>
    <property type="project" value="TreeGrafter"/>
</dbReference>
<dbReference type="InterPro" id="IPR008254">
    <property type="entry name" value="Flavodoxin/NO_synth"/>
</dbReference>
<protein>
    <submittedName>
        <fullName evidence="5">Flavodoxin domain-containing protein</fullName>
    </submittedName>
</protein>
<name>A0A975TUA6_9RHOB</name>
<dbReference type="GO" id="GO:0010181">
    <property type="term" value="F:FMN binding"/>
    <property type="evidence" value="ECO:0007669"/>
    <property type="project" value="InterPro"/>
</dbReference>
<evidence type="ECO:0000256" key="1">
    <source>
        <dbReference type="ARBA" id="ARBA00022630"/>
    </source>
</evidence>
<dbReference type="PANTHER" id="PTHR19384">
    <property type="entry name" value="NITRIC OXIDE SYNTHASE-RELATED"/>
    <property type="match status" value="1"/>
</dbReference>
<organism evidence="5">
    <name type="scientific">Gymnodinialimonas phycosphaerae</name>
    <dbReference type="NCBI Taxonomy" id="2841589"/>
    <lineage>
        <taxon>Bacteria</taxon>
        <taxon>Pseudomonadati</taxon>
        <taxon>Pseudomonadota</taxon>
        <taxon>Alphaproteobacteria</taxon>
        <taxon>Rhodobacterales</taxon>
        <taxon>Paracoccaceae</taxon>
        <taxon>Gymnodinialimonas</taxon>
    </lineage>
</organism>